<protein>
    <recommendedName>
        <fullName evidence="3">Transcriptional regulator SLK2</fullName>
    </recommendedName>
</protein>
<evidence type="ECO:0000313" key="2">
    <source>
        <dbReference type="EMBL" id="MBX22251.1"/>
    </source>
</evidence>
<sequence>MYAEGLKNYPRHATAAKPQMQKMQEMEQLANVQGLPTDRNTLNKLMALHPGINSHMNNNHQIVGRGALSGPAQAALALTNYQNLLMRQNSINSNSNSLQQDATSSFNNSNQSPSTNPQGPGAFMSGSIPNLPVNGFATPHPPPQQPQQLPQRSLITASLLQQNYPQPSSQGNPALQQHMIQQLLQEMSNNSGGAQQHSLGQHGNVNLSRNGMGFGSSTPGTPAASSTVSGGFAGPAPSRNNSFKAASNSDSSAAGGNSGYTQKMPDLSQNLHLQDDMIQDIAHEFTENGFFNSELDDSMGYGWKA</sequence>
<dbReference type="EMBL" id="GGEC01041767">
    <property type="protein sequence ID" value="MBX22251.1"/>
    <property type="molecule type" value="Transcribed_RNA"/>
</dbReference>
<evidence type="ECO:0000256" key="1">
    <source>
        <dbReference type="SAM" id="MobiDB-lite"/>
    </source>
</evidence>
<feature type="compositionally biased region" description="Polar residues" evidence="1">
    <location>
        <begin position="189"/>
        <end position="209"/>
    </location>
</feature>
<accession>A0A2P2LW96</accession>
<feature type="compositionally biased region" description="Low complexity" evidence="1">
    <location>
        <begin position="215"/>
        <end position="227"/>
    </location>
</feature>
<feature type="region of interest" description="Disordered" evidence="1">
    <location>
        <begin position="94"/>
        <end position="150"/>
    </location>
</feature>
<feature type="region of interest" description="Disordered" evidence="1">
    <location>
        <begin position="189"/>
        <end position="265"/>
    </location>
</feature>
<reference evidence="2" key="1">
    <citation type="submission" date="2018-02" db="EMBL/GenBank/DDBJ databases">
        <title>Rhizophora mucronata_Transcriptome.</title>
        <authorList>
            <person name="Meera S.P."/>
            <person name="Sreeshan A."/>
            <person name="Augustine A."/>
        </authorList>
    </citation>
    <scope>NUCLEOTIDE SEQUENCE</scope>
    <source>
        <tissue evidence="2">Leaf</tissue>
    </source>
</reference>
<dbReference type="PANTHER" id="PTHR10378">
    <property type="entry name" value="LIM DOMAIN-BINDING PROTEIN"/>
    <property type="match status" value="1"/>
</dbReference>
<evidence type="ECO:0008006" key="3">
    <source>
        <dbReference type="Google" id="ProtNLM"/>
    </source>
</evidence>
<feature type="compositionally biased region" description="Low complexity" evidence="1">
    <location>
        <begin position="240"/>
        <end position="255"/>
    </location>
</feature>
<proteinExistence type="predicted"/>
<feature type="compositionally biased region" description="Low complexity" evidence="1">
    <location>
        <begin position="94"/>
        <end position="118"/>
    </location>
</feature>
<name>A0A2P2LW96_RHIMU</name>
<dbReference type="InterPro" id="IPR029005">
    <property type="entry name" value="LIM-bd/SEUSS"/>
</dbReference>
<organism evidence="2">
    <name type="scientific">Rhizophora mucronata</name>
    <name type="common">Asiatic mangrove</name>
    <dbReference type="NCBI Taxonomy" id="61149"/>
    <lineage>
        <taxon>Eukaryota</taxon>
        <taxon>Viridiplantae</taxon>
        <taxon>Streptophyta</taxon>
        <taxon>Embryophyta</taxon>
        <taxon>Tracheophyta</taxon>
        <taxon>Spermatophyta</taxon>
        <taxon>Magnoliopsida</taxon>
        <taxon>eudicotyledons</taxon>
        <taxon>Gunneridae</taxon>
        <taxon>Pentapetalae</taxon>
        <taxon>rosids</taxon>
        <taxon>fabids</taxon>
        <taxon>Malpighiales</taxon>
        <taxon>Rhizophoraceae</taxon>
        <taxon>Rhizophora</taxon>
    </lineage>
</organism>
<dbReference type="AlphaFoldDB" id="A0A2P2LW96"/>